<organism evidence="1 2">
    <name type="scientific">Ilex paraguariensis</name>
    <name type="common">yerba mate</name>
    <dbReference type="NCBI Taxonomy" id="185542"/>
    <lineage>
        <taxon>Eukaryota</taxon>
        <taxon>Viridiplantae</taxon>
        <taxon>Streptophyta</taxon>
        <taxon>Embryophyta</taxon>
        <taxon>Tracheophyta</taxon>
        <taxon>Spermatophyta</taxon>
        <taxon>Magnoliopsida</taxon>
        <taxon>eudicotyledons</taxon>
        <taxon>Gunneridae</taxon>
        <taxon>Pentapetalae</taxon>
        <taxon>asterids</taxon>
        <taxon>campanulids</taxon>
        <taxon>Aquifoliales</taxon>
        <taxon>Aquifoliaceae</taxon>
        <taxon>Ilex</taxon>
    </lineage>
</organism>
<dbReference type="AlphaFoldDB" id="A0ABC8QLN8"/>
<gene>
    <name evidence="1" type="ORF">ILEXP_LOCUS462</name>
</gene>
<dbReference type="Proteomes" id="UP001642360">
    <property type="component" value="Unassembled WGS sequence"/>
</dbReference>
<protein>
    <submittedName>
        <fullName evidence="1">Uncharacterized protein</fullName>
    </submittedName>
</protein>
<keyword evidence="2" id="KW-1185">Reference proteome</keyword>
<feature type="non-terminal residue" evidence="1">
    <location>
        <position position="1"/>
    </location>
</feature>
<evidence type="ECO:0000313" key="1">
    <source>
        <dbReference type="EMBL" id="CAK9133548.1"/>
    </source>
</evidence>
<dbReference type="EMBL" id="CAUOFW020000069">
    <property type="protein sequence ID" value="CAK9133548.1"/>
    <property type="molecule type" value="Genomic_DNA"/>
</dbReference>
<accession>A0ABC8QLN8</accession>
<proteinExistence type="predicted"/>
<comment type="caution">
    <text evidence="1">The sequence shown here is derived from an EMBL/GenBank/DDBJ whole genome shotgun (WGS) entry which is preliminary data.</text>
</comment>
<sequence length="53" mass="6041">ADGKKFYEMSPILLGNAKRAISIMKCILKPLYDQFSGHLTRTDSKKGLKERQN</sequence>
<evidence type="ECO:0000313" key="2">
    <source>
        <dbReference type="Proteomes" id="UP001642360"/>
    </source>
</evidence>
<feature type="non-terminal residue" evidence="1">
    <location>
        <position position="53"/>
    </location>
</feature>
<reference evidence="1 2" key="1">
    <citation type="submission" date="2024-02" db="EMBL/GenBank/DDBJ databases">
        <authorList>
            <person name="Vignale AGUSTIN F."/>
            <person name="Sosa J E."/>
            <person name="Modenutti C."/>
        </authorList>
    </citation>
    <scope>NUCLEOTIDE SEQUENCE [LARGE SCALE GENOMIC DNA]</scope>
</reference>
<name>A0ABC8QLN8_9AQUA</name>